<keyword evidence="1" id="KW-0812">Transmembrane</keyword>
<name>A0A8D0Z6W8_PIG</name>
<dbReference type="Ensembl" id="ENSSSCT00060004416.1">
    <property type="protein sequence ID" value="ENSSSCP00060001476.1"/>
    <property type="gene ID" value="ENSSSCG00060003573.1"/>
</dbReference>
<dbReference type="Ensembl" id="ENSSSCT00065012678.1">
    <property type="protein sequence ID" value="ENSSSCP00065005159.1"/>
    <property type="gene ID" value="ENSSSCG00065009544.1"/>
</dbReference>
<evidence type="ECO:0000256" key="1">
    <source>
        <dbReference type="SAM" id="Phobius"/>
    </source>
</evidence>
<dbReference type="AlphaFoldDB" id="A0A8D0Z6W8"/>
<dbReference type="Proteomes" id="UP000694723">
    <property type="component" value="Unplaced"/>
</dbReference>
<protein>
    <submittedName>
        <fullName evidence="2">Uncharacterized protein</fullName>
    </submittedName>
</protein>
<sequence length="133" mass="14782">MVNGMVLLTYLSDFSLLVYRNAICLCVLILYPVTLPITLVQYRNFWVVSLGFSSYCTMSSAKSNTFASSFPICIPFLSFASLIAMARTSESMLNNTGERAHPCSYLSGNNFSFSPLRMMLAVGLSKMPFNILK</sequence>
<feature type="transmembrane region" description="Helical" evidence="1">
    <location>
        <begin position="14"/>
        <end position="33"/>
    </location>
</feature>
<evidence type="ECO:0000313" key="3">
    <source>
        <dbReference type="Proteomes" id="UP000694720"/>
    </source>
</evidence>
<dbReference type="Proteomes" id="UP000694570">
    <property type="component" value="Unplaced"/>
</dbReference>
<evidence type="ECO:0000313" key="2">
    <source>
        <dbReference type="Ensembl" id="ENSSSCP00035010662.1"/>
    </source>
</evidence>
<dbReference type="Ensembl" id="ENSSSCT00055052534.1">
    <property type="protein sequence ID" value="ENSSSCP00055041947.1"/>
    <property type="gene ID" value="ENSSSCG00055026597.1"/>
</dbReference>
<dbReference type="Proteomes" id="UP000694724">
    <property type="component" value="Unplaced"/>
</dbReference>
<dbReference type="Proteomes" id="UP000694720">
    <property type="component" value="Unplaced"/>
</dbReference>
<proteinExistence type="predicted"/>
<dbReference type="Ensembl" id="ENSSSCT00035027806.1">
    <property type="protein sequence ID" value="ENSSSCP00035010662.1"/>
    <property type="gene ID" value="ENSSSCG00035021339.1"/>
</dbReference>
<dbReference type="Proteomes" id="UP000694725">
    <property type="component" value="Unplaced"/>
</dbReference>
<keyword evidence="1" id="KW-0472">Membrane</keyword>
<dbReference type="Ensembl" id="ENSSSCT00045021606.1">
    <property type="protein sequence ID" value="ENSSSCP00045014859.1"/>
    <property type="gene ID" value="ENSSSCG00045012704.1"/>
</dbReference>
<dbReference type="Ensembl" id="ENSSSCT00030085989.1">
    <property type="protein sequence ID" value="ENSSSCP00030039650.1"/>
    <property type="gene ID" value="ENSSSCG00030061532.1"/>
</dbReference>
<keyword evidence="1" id="KW-1133">Transmembrane helix</keyword>
<feature type="transmembrane region" description="Helical" evidence="1">
    <location>
        <begin position="67"/>
        <end position="86"/>
    </location>
</feature>
<dbReference type="Ensembl" id="ENSSSCT00040000340.1">
    <property type="protein sequence ID" value="ENSSSCP00040000082.1"/>
    <property type="gene ID" value="ENSSSCG00040000304.1"/>
</dbReference>
<accession>A0A8D0Z6W8</accession>
<dbReference type="Proteomes" id="UP000694722">
    <property type="component" value="Unplaced"/>
</dbReference>
<reference evidence="2" key="1">
    <citation type="submission" date="2025-05" db="UniProtKB">
        <authorList>
            <consortium name="Ensembl"/>
        </authorList>
    </citation>
    <scope>IDENTIFICATION</scope>
</reference>
<dbReference type="Proteomes" id="UP000694728">
    <property type="component" value="Unplaced"/>
</dbReference>
<organism evidence="2 3">
    <name type="scientific">Sus scrofa</name>
    <name type="common">Pig</name>
    <dbReference type="NCBI Taxonomy" id="9823"/>
    <lineage>
        <taxon>Eukaryota</taxon>
        <taxon>Metazoa</taxon>
        <taxon>Chordata</taxon>
        <taxon>Craniata</taxon>
        <taxon>Vertebrata</taxon>
        <taxon>Euteleostomi</taxon>
        <taxon>Mammalia</taxon>
        <taxon>Eutheria</taxon>
        <taxon>Laurasiatheria</taxon>
        <taxon>Artiodactyla</taxon>
        <taxon>Suina</taxon>
        <taxon>Suidae</taxon>
        <taxon>Sus</taxon>
    </lineage>
</organism>